<dbReference type="SUPFAM" id="SSF63763">
    <property type="entry name" value="SAND domain-like"/>
    <property type="match status" value="1"/>
</dbReference>
<dbReference type="GO" id="GO:0030514">
    <property type="term" value="P:negative regulation of BMP signaling pathway"/>
    <property type="evidence" value="ECO:0007669"/>
    <property type="project" value="TreeGrafter"/>
</dbReference>
<dbReference type="InterPro" id="IPR023216">
    <property type="entry name" value="Tscrpt_reg_SKI_SnoN"/>
</dbReference>
<dbReference type="GO" id="GO:0005634">
    <property type="term" value="C:nucleus"/>
    <property type="evidence" value="ECO:0007669"/>
    <property type="project" value="TreeGrafter"/>
</dbReference>
<dbReference type="STRING" id="158441.A0A226EWR1"/>
<feature type="compositionally biased region" description="Low complexity" evidence="2">
    <location>
        <begin position="36"/>
        <end position="51"/>
    </location>
</feature>
<gene>
    <name evidence="4" type="ORF">Fcan01_02758</name>
</gene>
<dbReference type="InterPro" id="IPR014890">
    <property type="entry name" value="c-SKI_SMAD4-bd_dom"/>
</dbReference>
<dbReference type="GO" id="GO:0000978">
    <property type="term" value="F:RNA polymerase II cis-regulatory region sequence-specific DNA binding"/>
    <property type="evidence" value="ECO:0007669"/>
    <property type="project" value="TreeGrafter"/>
</dbReference>
<feature type="compositionally biased region" description="Low complexity" evidence="2">
    <location>
        <begin position="254"/>
        <end position="264"/>
    </location>
</feature>
<dbReference type="CDD" id="cd21080">
    <property type="entry name" value="DHD_Skor"/>
    <property type="match status" value="1"/>
</dbReference>
<name>A0A226EWR1_FOLCA</name>
<reference evidence="4 5" key="1">
    <citation type="submission" date="2015-12" db="EMBL/GenBank/DDBJ databases">
        <title>The genome of Folsomia candida.</title>
        <authorList>
            <person name="Faddeeva A."/>
            <person name="Derks M.F."/>
            <person name="Anvar Y."/>
            <person name="Smit S."/>
            <person name="Van Straalen N."/>
            <person name="Roelofs D."/>
        </authorList>
    </citation>
    <scope>NUCLEOTIDE SEQUENCE [LARGE SCALE GENOMIC DNA]</scope>
    <source>
        <strain evidence="4 5">VU population</strain>
        <tissue evidence="4">Whole body</tissue>
    </source>
</reference>
<sequence>MCDTTGVTSISLRNPDLSPMSDDSNSHIHHHHHPHAPSSTSKSSKHGSGSNEGQSSGKQNQVGSVMLFGVPIVSLVMEGKERLCLAQISSTLLKDFSYNEIHNRRVALGITCVQCTPVQLEILRRAGAMPVTSRRCGMITRREAERLCQSFLGDHAPPQLPENFAFEVYHQCGWGCRGSFVPSRYNSSRNFNSWRRHLKLCGDPPEDDVRAMFNGGTRKRMLAAHSSSSSHHHHHHTSSRSDNQVHRRGGGGKQSSSNSGTSPSSGGGQNNGSSKQAAVTPQQPPSRPNHHHNHHNHHAPPTNHINGPTLNPLSSSPGFISTLPLHHPTSTSSPSTNHTSSSPSNFLSSTNPLLSPSGIWNPGLSPVSMNSGRLNAGSQLSHLSPFHPLSIPWLRPMFPFPHPCHLLAAEAAGISVSEKLAVASLSAGAGRSTNQSAFKPVSHRSNAEHLFSWLNNNNSGVTGASGGPTSSIILGGTSSLPEDLSTTSSHNNQGHDHSHHPILGHLNREQRNSSPQERPSVSSTNDENDHPKISFLNTKRGGTINSSSRHQIALLSSNAAKNDSDDEENVDIEEVEEEEEYSSTSLIWVTSTNNNNNNNSVNINISRKKLSVDSNSGEESCSGEDEKFGGSPPKRKRLWDFDASDKVKKAELAVCCDETTRTSGFESKE</sequence>
<dbReference type="PANTHER" id="PTHR10005:SF26">
    <property type="entry name" value="CORL"/>
    <property type="match status" value="1"/>
</dbReference>
<feature type="compositionally biased region" description="Polar residues" evidence="2">
    <location>
        <begin position="512"/>
        <end position="525"/>
    </location>
</feature>
<organism evidence="4 5">
    <name type="scientific">Folsomia candida</name>
    <name type="common">Springtail</name>
    <dbReference type="NCBI Taxonomy" id="158441"/>
    <lineage>
        <taxon>Eukaryota</taxon>
        <taxon>Metazoa</taxon>
        <taxon>Ecdysozoa</taxon>
        <taxon>Arthropoda</taxon>
        <taxon>Hexapoda</taxon>
        <taxon>Collembola</taxon>
        <taxon>Entomobryomorpha</taxon>
        <taxon>Isotomoidea</taxon>
        <taxon>Isotomidae</taxon>
        <taxon>Proisotominae</taxon>
        <taxon>Folsomia</taxon>
    </lineage>
</organism>
<dbReference type="EMBL" id="LNIX01000001">
    <property type="protein sequence ID" value="OXA62032.1"/>
    <property type="molecule type" value="Genomic_DNA"/>
</dbReference>
<evidence type="ECO:0000256" key="2">
    <source>
        <dbReference type="SAM" id="MobiDB-lite"/>
    </source>
</evidence>
<dbReference type="Gene3D" id="3.10.390.10">
    <property type="entry name" value="SAND domain-like"/>
    <property type="match status" value="1"/>
</dbReference>
<dbReference type="PANTHER" id="PTHR10005">
    <property type="entry name" value="SKI ONCOGENE-RELATED"/>
    <property type="match status" value="1"/>
</dbReference>
<evidence type="ECO:0000313" key="4">
    <source>
        <dbReference type="EMBL" id="OXA62032.1"/>
    </source>
</evidence>
<dbReference type="GO" id="GO:0000122">
    <property type="term" value="P:negative regulation of transcription by RNA polymerase II"/>
    <property type="evidence" value="ECO:0007669"/>
    <property type="project" value="TreeGrafter"/>
</dbReference>
<feature type="region of interest" description="Disordered" evidence="2">
    <location>
        <begin position="1"/>
        <end position="60"/>
    </location>
</feature>
<protein>
    <submittedName>
        <fullName evidence="4">SKI family transcriptional corepressor 2</fullName>
    </submittedName>
</protein>
<feature type="compositionally biased region" description="Basic residues" evidence="2">
    <location>
        <begin position="288"/>
        <end position="298"/>
    </location>
</feature>
<comment type="caution">
    <text evidence="4">The sequence shown here is derived from an EMBL/GenBank/DDBJ whole genome shotgun (WGS) entry which is preliminary data.</text>
</comment>
<feature type="domain" description="c-SKI SMAD4-binding" evidence="3">
    <location>
        <begin position="165"/>
        <end position="214"/>
    </location>
</feature>
<dbReference type="InterPro" id="IPR009061">
    <property type="entry name" value="DNA-bd_dom_put_sf"/>
</dbReference>
<comment type="similarity">
    <text evidence="1">Belongs to the SKI family.</text>
</comment>
<dbReference type="SUPFAM" id="SSF46955">
    <property type="entry name" value="Putative DNA-binding domain"/>
    <property type="match status" value="1"/>
</dbReference>
<dbReference type="GO" id="GO:0005667">
    <property type="term" value="C:transcription regulator complex"/>
    <property type="evidence" value="ECO:0007669"/>
    <property type="project" value="TreeGrafter"/>
</dbReference>
<feature type="compositionally biased region" description="Low complexity" evidence="2">
    <location>
        <begin position="321"/>
        <end position="349"/>
    </location>
</feature>
<keyword evidence="5" id="KW-1185">Reference proteome</keyword>
<feature type="region of interest" description="Disordered" evidence="2">
    <location>
        <begin position="221"/>
        <end position="349"/>
    </location>
</feature>
<dbReference type="GO" id="GO:0000981">
    <property type="term" value="F:DNA-binding transcription factor activity, RNA polymerase II-specific"/>
    <property type="evidence" value="ECO:0007669"/>
    <property type="project" value="TreeGrafter"/>
</dbReference>
<dbReference type="FunFam" id="3.10.260.20:FF:000003">
    <property type="entry name" value="SKI family transcriptional corepressor 1 homolog-B-like"/>
    <property type="match status" value="1"/>
</dbReference>
<evidence type="ECO:0000256" key="1">
    <source>
        <dbReference type="ARBA" id="ARBA00009513"/>
    </source>
</evidence>
<dbReference type="GO" id="GO:0046332">
    <property type="term" value="F:SMAD binding"/>
    <property type="evidence" value="ECO:0007669"/>
    <property type="project" value="InterPro"/>
</dbReference>
<dbReference type="Pfam" id="PF02437">
    <property type="entry name" value="Ski_Sno_DHD"/>
    <property type="match status" value="1"/>
</dbReference>
<accession>A0A226EWR1</accession>
<feature type="region of interest" description="Disordered" evidence="2">
    <location>
        <begin position="462"/>
        <end position="544"/>
    </location>
</feature>
<feature type="region of interest" description="Disordered" evidence="2">
    <location>
        <begin position="610"/>
        <end position="636"/>
    </location>
</feature>
<evidence type="ECO:0000313" key="5">
    <source>
        <dbReference type="Proteomes" id="UP000198287"/>
    </source>
</evidence>
<dbReference type="Gene3D" id="3.10.260.20">
    <property type="entry name" value="Ski"/>
    <property type="match status" value="1"/>
</dbReference>
<feature type="compositionally biased region" description="Polar residues" evidence="2">
    <location>
        <begin position="462"/>
        <end position="492"/>
    </location>
</feature>
<dbReference type="OrthoDB" id="3938623at2759"/>
<feature type="compositionally biased region" description="Polar residues" evidence="2">
    <location>
        <begin position="308"/>
        <end position="319"/>
    </location>
</feature>
<dbReference type="AlphaFoldDB" id="A0A226EWR1"/>
<evidence type="ECO:0000259" key="3">
    <source>
        <dbReference type="SMART" id="SM01046"/>
    </source>
</evidence>
<dbReference type="InterPro" id="IPR010919">
    <property type="entry name" value="SAND-like_dom_sf"/>
</dbReference>
<dbReference type="SMART" id="SM01046">
    <property type="entry name" value="c-SKI_SMAD_bind"/>
    <property type="match status" value="1"/>
</dbReference>
<dbReference type="GO" id="GO:0005737">
    <property type="term" value="C:cytoplasm"/>
    <property type="evidence" value="ECO:0007669"/>
    <property type="project" value="TreeGrafter"/>
</dbReference>
<dbReference type="OMA" id="FWISKIT"/>
<dbReference type="Proteomes" id="UP000198287">
    <property type="component" value="Unassembled WGS sequence"/>
</dbReference>
<proteinExistence type="inferred from homology"/>
<dbReference type="InterPro" id="IPR003380">
    <property type="entry name" value="SKI/SNO/DAC"/>
</dbReference>
<dbReference type="InterPro" id="IPR037000">
    <property type="entry name" value="Ski_DNA-bd_sf"/>
</dbReference>
<feature type="compositionally biased region" description="Polar residues" evidence="2">
    <location>
        <begin position="1"/>
        <end position="12"/>
    </location>
</feature>